<dbReference type="InterPro" id="IPR036390">
    <property type="entry name" value="WH_DNA-bd_sf"/>
</dbReference>
<organism evidence="5 6">
    <name type="scientific">Kitasatospora acidiphila</name>
    <dbReference type="NCBI Taxonomy" id="2567942"/>
    <lineage>
        <taxon>Bacteria</taxon>
        <taxon>Bacillati</taxon>
        <taxon>Actinomycetota</taxon>
        <taxon>Actinomycetes</taxon>
        <taxon>Kitasatosporales</taxon>
        <taxon>Streptomycetaceae</taxon>
        <taxon>Kitasatospora</taxon>
    </lineage>
</organism>
<evidence type="ECO:0000256" key="3">
    <source>
        <dbReference type="ARBA" id="ARBA00023163"/>
    </source>
</evidence>
<dbReference type="PROSITE" id="PS50987">
    <property type="entry name" value="HTH_ARSR_2"/>
    <property type="match status" value="1"/>
</dbReference>
<keyword evidence="3" id="KW-0804">Transcription</keyword>
<feature type="domain" description="HTH arsR-type" evidence="4">
    <location>
        <begin position="234"/>
        <end position="319"/>
    </location>
</feature>
<dbReference type="OrthoDB" id="3460651at2"/>
<name>A0A540WDP0_9ACTN</name>
<sequence length="319" mass="34740">MSWWEVTADTLAASRFAVSPLAETTAALKLLERAIAADPGERTWLAAHLPVYRDWLAADPVTARLVRAGLGGSWNATFLTPTPDATEPDFARELDRLASTAPAVACADLAEALGGPLPAELDRPDLPQRAAELLDRVWRHTVQPDWPRRRRILECDILVRTARLAHGGWESALDELRPGMRWLGASRLRITLRDQPPRELAGTRLLFVPVTPSQGWLAWDQHRHAVIYPCTGALADAGSAAPPEALARLLGPARARVLVLLETPLSTTHLVALTGQPLGSVGRHLRVLHDAGLLRRRRSGRLVLYGRTELGDALVGGQG</sequence>
<proteinExistence type="predicted"/>
<dbReference type="InterPro" id="IPR051011">
    <property type="entry name" value="Metal_resp_trans_reg"/>
</dbReference>
<comment type="caution">
    <text evidence="5">The sequence shown here is derived from an EMBL/GenBank/DDBJ whole genome shotgun (WGS) entry which is preliminary data.</text>
</comment>
<dbReference type="RefSeq" id="WP_141637559.1">
    <property type="nucleotide sequence ID" value="NZ_VIGB01000003.1"/>
</dbReference>
<dbReference type="SMART" id="SM00418">
    <property type="entry name" value="HTH_ARSR"/>
    <property type="match status" value="1"/>
</dbReference>
<reference evidence="5 6" key="1">
    <citation type="submission" date="2019-06" db="EMBL/GenBank/DDBJ databases">
        <title>Description of Kitasatospora acidophila sp. nov. isolated from pine grove soil, and reclassification of Streptomyces novaecaesareae to Kitasatospora novaeceasareae comb. nov.</title>
        <authorList>
            <person name="Kim M.J."/>
        </authorList>
    </citation>
    <scope>NUCLEOTIDE SEQUENCE [LARGE SCALE GENOMIC DNA]</scope>
    <source>
        <strain evidence="5 6">MMS16-CNU292</strain>
    </source>
</reference>
<evidence type="ECO:0000259" key="4">
    <source>
        <dbReference type="PROSITE" id="PS50987"/>
    </source>
</evidence>
<dbReference type="PANTHER" id="PTHR43132">
    <property type="entry name" value="ARSENICAL RESISTANCE OPERON REPRESSOR ARSR-RELATED"/>
    <property type="match status" value="1"/>
</dbReference>
<evidence type="ECO:0000256" key="2">
    <source>
        <dbReference type="ARBA" id="ARBA00023125"/>
    </source>
</evidence>
<dbReference type="InterPro" id="IPR001845">
    <property type="entry name" value="HTH_ArsR_DNA-bd_dom"/>
</dbReference>
<dbReference type="Gene3D" id="1.10.10.10">
    <property type="entry name" value="Winged helix-like DNA-binding domain superfamily/Winged helix DNA-binding domain"/>
    <property type="match status" value="1"/>
</dbReference>
<dbReference type="PANTHER" id="PTHR43132:SF6">
    <property type="entry name" value="HTH-TYPE TRANSCRIPTIONAL REPRESSOR CZRA"/>
    <property type="match status" value="1"/>
</dbReference>
<evidence type="ECO:0000313" key="5">
    <source>
        <dbReference type="EMBL" id="TQF07155.1"/>
    </source>
</evidence>
<keyword evidence="1" id="KW-0805">Transcription regulation</keyword>
<dbReference type="SUPFAM" id="SSF46785">
    <property type="entry name" value="Winged helix' DNA-binding domain"/>
    <property type="match status" value="1"/>
</dbReference>
<accession>A0A540WDP0</accession>
<dbReference type="GO" id="GO:0003677">
    <property type="term" value="F:DNA binding"/>
    <property type="evidence" value="ECO:0007669"/>
    <property type="project" value="UniProtKB-KW"/>
</dbReference>
<dbReference type="PRINTS" id="PR00778">
    <property type="entry name" value="HTHARSR"/>
</dbReference>
<evidence type="ECO:0000256" key="1">
    <source>
        <dbReference type="ARBA" id="ARBA00023015"/>
    </source>
</evidence>
<gene>
    <name evidence="5" type="ORF">E6W39_05365</name>
</gene>
<dbReference type="Proteomes" id="UP000319103">
    <property type="component" value="Unassembled WGS sequence"/>
</dbReference>
<keyword evidence="6" id="KW-1185">Reference proteome</keyword>
<evidence type="ECO:0000313" key="6">
    <source>
        <dbReference type="Proteomes" id="UP000319103"/>
    </source>
</evidence>
<dbReference type="AlphaFoldDB" id="A0A540WDP0"/>
<dbReference type="EMBL" id="VIGB01000003">
    <property type="protein sequence ID" value="TQF07155.1"/>
    <property type="molecule type" value="Genomic_DNA"/>
</dbReference>
<protein>
    <submittedName>
        <fullName evidence="5">Helix-turn-helix domain-containing protein</fullName>
    </submittedName>
</protein>
<dbReference type="GO" id="GO:0003700">
    <property type="term" value="F:DNA-binding transcription factor activity"/>
    <property type="evidence" value="ECO:0007669"/>
    <property type="project" value="InterPro"/>
</dbReference>
<keyword evidence="2" id="KW-0238">DNA-binding</keyword>
<dbReference type="InterPro" id="IPR036388">
    <property type="entry name" value="WH-like_DNA-bd_sf"/>
</dbReference>